<dbReference type="PROSITE" id="PS51471">
    <property type="entry name" value="FE2OG_OXY"/>
    <property type="match status" value="2"/>
</dbReference>
<protein>
    <submittedName>
        <fullName evidence="7">Naringenin,2-oxoglutarate 3-dioxygenase</fullName>
    </submittedName>
</protein>
<dbReference type="AlphaFoldDB" id="A0A1E5UZ96"/>
<dbReference type="Pfam" id="PF14226">
    <property type="entry name" value="DIOX_N"/>
    <property type="match status" value="2"/>
</dbReference>
<dbReference type="OrthoDB" id="288590at2759"/>
<sequence length="670" mass="74639">MGGLSMDQAFVQDPEHRPKTTVTEATGIPLIDLSPLGGGDAAAVNALAAEVGVASRDWGFFVVVGHGVPAEAVARATEAQRAFFALPAERKAAVRRSEAEPLGYYESEHTKNVRDWKEVYDLVPREPPPPVAVADGELVFANKWPEDLPEFREALEEYAKAMEELAFKVLELIARSLNLRPDRLHGFFKDQTTFIRLNHYPPCPSPELALGVGRHKDAGALTILYQDDVGGLDVRRRSDGEWVRVKPVPNSFIINVGDLVQVWSNDRYESAEHRVSVNSTKERFSMPYFFNPASYTMVEPVEELVSEESPSSTRPTSAAMDDAFVQAPEHRPVASVAEATGVPVIDLAPLAATPPSPGAVDALVAQVGAACREWGFFVAVGHGVPEATVARAVEAGRAFFALPAERKAAVRRTEQAPLGYYDAEHTKNVRDWKEVFDIFPRELPPPPAAAADDELVFVNKWPDDRDLPGFREALEEYAAAMEELAFKLLELIARSLNLRPDRLHGFFFREQTTTYMRINRYPPCPRPDLALGLGRHRDSGALTILHQDDVGGLDVRSRSGGEWVRVKPLHGSLVVNVGDIIQVWSNDRYESVEHRASANSSEERFSISYFFNPARHTLVEPLPEMVSEESPSKYNAYSWGDFFCTRRRSNFRKLAVDNIQIAHLRKDKEY</sequence>
<comment type="cofactor">
    <cofactor evidence="1">
        <name>L-ascorbate</name>
        <dbReference type="ChEBI" id="CHEBI:38290"/>
    </cofactor>
</comment>
<dbReference type="InterPro" id="IPR005123">
    <property type="entry name" value="Oxoglu/Fe-dep_dioxygenase_dom"/>
</dbReference>
<dbReference type="GO" id="GO:0046872">
    <property type="term" value="F:metal ion binding"/>
    <property type="evidence" value="ECO:0007669"/>
    <property type="project" value="UniProtKB-KW"/>
</dbReference>
<dbReference type="Pfam" id="PF03171">
    <property type="entry name" value="2OG-FeII_Oxy"/>
    <property type="match status" value="2"/>
</dbReference>
<evidence type="ECO:0000313" key="8">
    <source>
        <dbReference type="Proteomes" id="UP000095767"/>
    </source>
</evidence>
<keyword evidence="8" id="KW-1185">Reference proteome</keyword>
<keyword evidence="4" id="KW-0408">Iron</keyword>
<name>A0A1E5UZ96_9POAL</name>
<dbReference type="STRING" id="888268.A0A1E5UZ96"/>
<organism evidence="7 8">
    <name type="scientific">Dichanthelium oligosanthes</name>
    <dbReference type="NCBI Taxonomy" id="888268"/>
    <lineage>
        <taxon>Eukaryota</taxon>
        <taxon>Viridiplantae</taxon>
        <taxon>Streptophyta</taxon>
        <taxon>Embryophyta</taxon>
        <taxon>Tracheophyta</taxon>
        <taxon>Spermatophyta</taxon>
        <taxon>Magnoliopsida</taxon>
        <taxon>Liliopsida</taxon>
        <taxon>Poales</taxon>
        <taxon>Poaceae</taxon>
        <taxon>PACMAD clade</taxon>
        <taxon>Panicoideae</taxon>
        <taxon>Panicodae</taxon>
        <taxon>Paniceae</taxon>
        <taxon>Dichantheliinae</taxon>
        <taxon>Dichanthelium</taxon>
    </lineage>
</organism>
<dbReference type="FunFam" id="2.60.120.330:FF:000012">
    <property type="entry name" value="Gibberellin 20 oxidase 1"/>
    <property type="match status" value="2"/>
</dbReference>
<dbReference type="GO" id="GO:0051213">
    <property type="term" value="F:dioxygenase activity"/>
    <property type="evidence" value="ECO:0007669"/>
    <property type="project" value="UniProtKB-KW"/>
</dbReference>
<dbReference type="InterPro" id="IPR026992">
    <property type="entry name" value="DIOX_N"/>
</dbReference>
<evidence type="ECO:0000313" key="7">
    <source>
        <dbReference type="EMBL" id="OEL18167.1"/>
    </source>
</evidence>
<feature type="domain" description="Fe2OG dioxygenase" evidence="6">
    <location>
        <begin position="191"/>
        <end position="292"/>
    </location>
</feature>
<keyword evidence="3" id="KW-0560">Oxidoreductase</keyword>
<dbReference type="SUPFAM" id="SSF51197">
    <property type="entry name" value="Clavaminate synthase-like"/>
    <property type="match status" value="2"/>
</dbReference>
<accession>A0A1E5UZ96</accession>
<evidence type="ECO:0000256" key="4">
    <source>
        <dbReference type="ARBA" id="ARBA00023004"/>
    </source>
</evidence>
<dbReference type="PANTHER" id="PTHR47990">
    <property type="entry name" value="2-OXOGLUTARATE (2OG) AND FE(II)-DEPENDENT OXYGENASE SUPERFAMILY PROTEIN-RELATED"/>
    <property type="match status" value="1"/>
</dbReference>
<evidence type="ECO:0000256" key="1">
    <source>
        <dbReference type="ARBA" id="ARBA00001961"/>
    </source>
</evidence>
<evidence type="ECO:0000256" key="3">
    <source>
        <dbReference type="ARBA" id="ARBA00023002"/>
    </source>
</evidence>
<reference evidence="7 8" key="1">
    <citation type="submission" date="2016-09" db="EMBL/GenBank/DDBJ databases">
        <title>The draft genome of Dichanthelium oligosanthes: A C3 panicoid grass species.</title>
        <authorList>
            <person name="Studer A.J."/>
            <person name="Schnable J.C."/>
            <person name="Brutnell T.P."/>
        </authorList>
    </citation>
    <scope>NUCLEOTIDE SEQUENCE [LARGE SCALE GENOMIC DNA]</scope>
    <source>
        <strain evidence="8">cv. Kellogg 1175</strain>
        <tissue evidence="7">Leaf</tissue>
    </source>
</reference>
<evidence type="ECO:0000256" key="5">
    <source>
        <dbReference type="SAM" id="MobiDB-lite"/>
    </source>
</evidence>
<dbReference type="PRINTS" id="PR00682">
    <property type="entry name" value="IPNSYNTHASE"/>
</dbReference>
<gene>
    <name evidence="7" type="ORF">BAE44_0020814</name>
</gene>
<dbReference type="InterPro" id="IPR050231">
    <property type="entry name" value="Iron_ascorbate_oxido_reductase"/>
</dbReference>
<dbReference type="Proteomes" id="UP000095767">
    <property type="component" value="Unassembled WGS sequence"/>
</dbReference>
<evidence type="ECO:0000256" key="2">
    <source>
        <dbReference type="ARBA" id="ARBA00022723"/>
    </source>
</evidence>
<dbReference type="InterPro" id="IPR044861">
    <property type="entry name" value="IPNS-like_FE2OG_OXY"/>
</dbReference>
<feature type="domain" description="Fe2OG dioxygenase" evidence="6">
    <location>
        <begin position="512"/>
        <end position="613"/>
    </location>
</feature>
<evidence type="ECO:0000259" key="6">
    <source>
        <dbReference type="PROSITE" id="PS51471"/>
    </source>
</evidence>
<keyword evidence="2" id="KW-0479">Metal-binding</keyword>
<keyword evidence="7" id="KW-0223">Dioxygenase</keyword>
<comment type="caution">
    <text evidence="7">The sequence shown here is derived from an EMBL/GenBank/DDBJ whole genome shotgun (WGS) entry which is preliminary data.</text>
</comment>
<dbReference type="EMBL" id="LWDX02057518">
    <property type="protein sequence ID" value="OEL18167.1"/>
    <property type="molecule type" value="Genomic_DNA"/>
</dbReference>
<dbReference type="InterPro" id="IPR027443">
    <property type="entry name" value="IPNS-like_sf"/>
</dbReference>
<proteinExistence type="predicted"/>
<dbReference type="Gene3D" id="2.60.120.330">
    <property type="entry name" value="B-lactam Antibiotic, Isopenicillin N Synthase, Chain"/>
    <property type="match status" value="2"/>
</dbReference>
<feature type="region of interest" description="Disordered" evidence="5">
    <location>
        <begin position="1"/>
        <end position="21"/>
    </location>
</feature>